<organism evidence="3 4">
    <name type="scientific">Euplotes crassus</name>
    <dbReference type="NCBI Taxonomy" id="5936"/>
    <lineage>
        <taxon>Eukaryota</taxon>
        <taxon>Sar</taxon>
        <taxon>Alveolata</taxon>
        <taxon>Ciliophora</taxon>
        <taxon>Intramacronucleata</taxon>
        <taxon>Spirotrichea</taxon>
        <taxon>Hypotrichia</taxon>
        <taxon>Euplotida</taxon>
        <taxon>Euplotidae</taxon>
        <taxon>Moneuplotes</taxon>
    </lineage>
</organism>
<accession>A0AAD1XVH6</accession>
<dbReference type="Proteomes" id="UP001295684">
    <property type="component" value="Unassembled WGS sequence"/>
</dbReference>
<feature type="compositionally biased region" description="Polar residues" evidence="2">
    <location>
        <begin position="23"/>
        <end position="39"/>
    </location>
</feature>
<feature type="compositionally biased region" description="Polar residues" evidence="2">
    <location>
        <begin position="1"/>
        <end position="13"/>
    </location>
</feature>
<name>A0AAD1XVH6_EUPCR</name>
<keyword evidence="4" id="KW-1185">Reference proteome</keyword>
<proteinExistence type="predicted"/>
<protein>
    <submittedName>
        <fullName evidence="3">Uncharacterized protein</fullName>
    </submittedName>
</protein>
<evidence type="ECO:0000313" key="4">
    <source>
        <dbReference type="Proteomes" id="UP001295684"/>
    </source>
</evidence>
<dbReference type="EMBL" id="CAMPGE010021121">
    <property type="protein sequence ID" value="CAI2379291.1"/>
    <property type="molecule type" value="Genomic_DNA"/>
</dbReference>
<evidence type="ECO:0000256" key="2">
    <source>
        <dbReference type="SAM" id="MobiDB-lite"/>
    </source>
</evidence>
<comment type="caution">
    <text evidence="3">The sequence shown here is derived from an EMBL/GenBank/DDBJ whole genome shotgun (WGS) entry which is preliminary data.</text>
</comment>
<evidence type="ECO:0000313" key="3">
    <source>
        <dbReference type="EMBL" id="CAI2379291.1"/>
    </source>
</evidence>
<keyword evidence="1" id="KW-0175">Coiled coil</keyword>
<feature type="coiled-coil region" evidence="1">
    <location>
        <begin position="140"/>
        <end position="188"/>
    </location>
</feature>
<reference evidence="3" key="1">
    <citation type="submission" date="2023-07" db="EMBL/GenBank/DDBJ databases">
        <authorList>
            <consortium name="AG Swart"/>
            <person name="Singh M."/>
            <person name="Singh A."/>
            <person name="Seah K."/>
            <person name="Emmerich C."/>
        </authorList>
    </citation>
    <scope>NUCLEOTIDE SEQUENCE</scope>
    <source>
        <strain evidence="3">DP1</strain>
    </source>
</reference>
<gene>
    <name evidence="3" type="ORF">ECRASSUSDP1_LOCUS20700</name>
</gene>
<evidence type="ECO:0000256" key="1">
    <source>
        <dbReference type="SAM" id="Coils"/>
    </source>
</evidence>
<sequence length="195" mass="22664">MESSTHTDTSNPFISEEKPKPQVNYSAYLNPQRRSSGLTSKPYPQPKNLDIDEDIDEFRREEMESRDDIDDFKKLGSLYSTHMGQGDTLTPQVPAKCSHNYIDEEVESHCTKNVRVNLETNKLNKGDFTSKATSGQEIKVNQLETVLNEKIQEKEKKENELKELSKLIQQLEQKMKDKTLENREIREKINYLLQL</sequence>
<dbReference type="AlphaFoldDB" id="A0AAD1XVH6"/>
<feature type="region of interest" description="Disordered" evidence="2">
    <location>
        <begin position="1"/>
        <end position="54"/>
    </location>
</feature>